<proteinExistence type="predicted"/>
<organism evidence="1 2">
    <name type="scientific">Candidatus Buchananbacteria bacterium RIFCSPHIGHO2_01_FULL_47_11b</name>
    <dbReference type="NCBI Taxonomy" id="1797537"/>
    <lineage>
        <taxon>Bacteria</taxon>
        <taxon>Candidatus Buchananiibacteriota</taxon>
    </lineage>
</organism>
<reference evidence="1 2" key="1">
    <citation type="journal article" date="2016" name="Nat. Commun.">
        <title>Thousands of microbial genomes shed light on interconnected biogeochemical processes in an aquifer system.</title>
        <authorList>
            <person name="Anantharaman K."/>
            <person name="Brown C.T."/>
            <person name="Hug L.A."/>
            <person name="Sharon I."/>
            <person name="Castelle C.J."/>
            <person name="Probst A.J."/>
            <person name="Thomas B.C."/>
            <person name="Singh A."/>
            <person name="Wilkins M.J."/>
            <person name="Karaoz U."/>
            <person name="Brodie E.L."/>
            <person name="Williams K.H."/>
            <person name="Hubbard S.S."/>
            <person name="Banfield J.F."/>
        </authorList>
    </citation>
    <scope>NUCLEOTIDE SEQUENCE [LARGE SCALE GENOMIC DNA]</scope>
</reference>
<evidence type="ECO:0000313" key="2">
    <source>
        <dbReference type="Proteomes" id="UP000178385"/>
    </source>
</evidence>
<evidence type="ECO:0000313" key="1">
    <source>
        <dbReference type="EMBL" id="OGY46853.1"/>
    </source>
</evidence>
<evidence type="ECO:0008006" key="3">
    <source>
        <dbReference type="Google" id="ProtNLM"/>
    </source>
</evidence>
<dbReference type="Gene3D" id="3.40.50.12580">
    <property type="match status" value="1"/>
</dbReference>
<dbReference type="InterPro" id="IPR043148">
    <property type="entry name" value="TagF_C"/>
</dbReference>
<protein>
    <recommendedName>
        <fullName evidence="3">UDP-N-acetylglucosamine 2-epimerase domain-containing protein</fullName>
    </recommendedName>
</protein>
<comment type="caution">
    <text evidence="1">The sequence shown here is derived from an EMBL/GenBank/DDBJ whole genome shotgun (WGS) entry which is preliminary data.</text>
</comment>
<accession>A0A1G1Y3D1</accession>
<gene>
    <name evidence="1" type="ORF">A2840_02745</name>
</gene>
<dbReference type="EMBL" id="MHIG01000028">
    <property type="protein sequence ID" value="OGY46853.1"/>
    <property type="molecule type" value="Genomic_DNA"/>
</dbReference>
<dbReference type="Proteomes" id="UP000178385">
    <property type="component" value="Unassembled WGS sequence"/>
</dbReference>
<dbReference type="SUPFAM" id="SSF53756">
    <property type="entry name" value="UDP-Glycosyltransferase/glycogen phosphorylase"/>
    <property type="match status" value="1"/>
</dbReference>
<sequence>MATLITKLKNRVRFDGALAALDLCLNAGFTRLAPSILAAAANRINRTGEFTVLCLGRSVFMDDVRALAIYGRRLRYISIHRIYWKKIFSHFLSAADAQDLTEFNYHSRRFPDGGNEKYYHYLLQLLPRLQRRLGFHAVLTGNIGYFEQQEIIRACRELKIPFIVLHKEAMDVYGGYLNLYKNYRFDGDRILFYNEKIKDALLALNIPGVTADKVRVVGIPRLDAYFQDLAKPPRDKTVLFFSFFPKDKFLNMITDQRQLQQAIEAYGQFHRLVVEFAKSHPEYQVTIKTKSSAHYVNYVTDIVAQVGTQIPNLVVTNQGNPAELIKQSNSIIGFNSTALIEAVILGRKIISPNFNQFLSDASWDFFADYPELVTVVKTGQELETAIGNAVSTAVPEEYRQRFLQELIYTPDGRASGRTEAAIIETITEKPA</sequence>
<dbReference type="AlphaFoldDB" id="A0A1G1Y3D1"/>
<name>A0A1G1Y3D1_9BACT</name>